<evidence type="ECO:0000256" key="1">
    <source>
        <dbReference type="SAM" id="MobiDB-lite"/>
    </source>
</evidence>
<proteinExistence type="predicted"/>
<keyword evidence="4" id="KW-1185">Reference proteome</keyword>
<dbReference type="AlphaFoldDB" id="A0A6A5C9G6"/>
<dbReference type="EMBL" id="VFQX01000009">
    <property type="protein sequence ID" value="KAF0982370.1"/>
    <property type="molecule type" value="Genomic_DNA"/>
</dbReference>
<feature type="transmembrane region" description="Helical" evidence="2">
    <location>
        <begin position="453"/>
        <end position="470"/>
    </location>
</feature>
<feature type="transmembrane region" description="Helical" evidence="2">
    <location>
        <begin position="110"/>
        <end position="131"/>
    </location>
</feature>
<protein>
    <submittedName>
        <fullName evidence="3">Uncharacterized protein</fullName>
    </submittedName>
</protein>
<gene>
    <name evidence="3" type="ORF">FDP41_011300</name>
</gene>
<keyword evidence="2" id="KW-1133">Transmembrane helix</keyword>
<feature type="transmembrane region" description="Helical" evidence="2">
    <location>
        <begin position="509"/>
        <end position="532"/>
    </location>
</feature>
<keyword evidence="2" id="KW-0472">Membrane</keyword>
<name>A0A6A5C9G6_NAEFO</name>
<evidence type="ECO:0000256" key="2">
    <source>
        <dbReference type="SAM" id="Phobius"/>
    </source>
</evidence>
<keyword evidence="2" id="KW-0812">Transmembrane</keyword>
<accession>A0A6A5C9G6</accession>
<dbReference type="OrthoDB" id="10382660at2759"/>
<reference evidence="3 4" key="1">
    <citation type="journal article" date="2019" name="Sci. Rep.">
        <title>Nanopore sequencing improves the draft genome of the human pathogenic amoeba Naegleria fowleri.</title>
        <authorList>
            <person name="Liechti N."/>
            <person name="Schurch N."/>
            <person name="Bruggmann R."/>
            <person name="Wittwer M."/>
        </authorList>
    </citation>
    <scope>NUCLEOTIDE SEQUENCE [LARGE SCALE GENOMIC DNA]</scope>
    <source>
        <strain evidence="3 4">ATCC 30894</strain>
    </source>
</reference>
<dbReference type="VEuPathDB" id="AmoebaDB:NF0035460"/>
<sequence>MWSSAVKHMSKQQMMSTSRATLFSSSTIQNPISAWMKGESHVFSTRHGMLESFRAFHYAATTWSLQGGGATKVLLNNSGKKGDQESKQDKNSTNGDNNEKDHFKIFNFNTWLNMFGICSLPYFAWMAYYYFKRLSLSNNEDLKLLLNETFIKPNEQDRVLDLLKEILSLVKAHQYIEDFFNVNFTNNIYSLACSNNSDLSECALEILSCIFQKRSSPKLSEEFFMASTQRPEFNIIEMTLNILRENYSKLNFKEAWMVTNSQLPSTSSNKQRLNKKEQIALDMLNNVFSNKYLLEHLLKEDGENISTNIYAHHLTTLFKSEHALDKCIATLCVSRMVQTLESNQSGAINPTSLTTSQLLHSNPVKSMIESSLNTSMPDYDFRDQVRVLEDRMNMTINGKTSASLSSSTQNWLNPDYSNNQHMFVKALILSSAFAFFIHAKRPKSLKLLTISKTMIRAFILFSYTVVIGNYRPNYQSQSEQTHLKNNSLPLREYIQKWNQDQLGYYFGDVMLFLFMYGFVRNWFAFLPFPLILY</sequence>
<dbReference type="GeneID" id="68118515"/>
<dbReference type="VEuPathDB" id="AmoebaDB:NfTy_020070"/>
<evidence type="ECO:0000313" key="3">
    <source>
        <dbReference type="EMBL" id="KAF0982370.1"/>
    </source>
</evidence>
<dbReference type="Proteomes" id="UP000444721">
    <property type="component" value="Unassembled WGS sequence"/>
</dbReference>
<dbReference type="RefSeq" id="XP_044567083.1">
    <property type="nucleotide sequence ID" value="XM_044701694.1"/>
</dbReference>
<evidence type="ECO:0000313" key="4">
    <source>
        <dbReference type="Proteomes" id="UP000444721"/>
    </source>
</evidence>
<organism evidence="3 4">
    <name type="scientific">Naegleria fowleri</name>
    <name type="common">Brain eating amoeba</name>
    <dbReference type="NCBI Taxonomy" id="5763"/>
    <lineage>
        <taxon>Eukaryota</taxon>
        <taxon>Discoba</taxon>
        <taxon>Heterolobosea</taxon>
        <taxon>Tetramitia</taxon>
        <taxon>Eutetramitia</taxon>
        <taxon>Vahlkampfiidae</taxon>
        <taxon>Naegleria</taxon>
    </lineage>
</organism>
<comment type="caution">
    <text evidence="3">The sequence shown here is derived from an EMBL/GenBank/DDBJ whole genome shotgun (WGS) entry which is preliminary data.</text>
</comment>
<feature type="region of interest" description="Disordered" evidence="1">
    <location>
        <begin position="74"/>
        <end position="96"/>
    </location>
</feature>
<dbReference type="VEuPathDB" id="AmoebaDB:FDP41_011300"/>
<feature type="compositionally biased region" description="Basic and acidic residues" evidence="1">
    <location>
        <begin position="80"/>
        <end position="90"/>
    </location>
</feature>